<dbReference type="Gene3D" id="3.90.70.10">
    <property type="entry name" value="Cysteine proteinases"/>
    <property type="match status" value="1"/>
</dbReference>
<dbReference type="InterPro" id="IPR018200">
    <property type="entry name" value="USP_CS"/>
</dbReference>
<dbReference type="PROSITE" id="PS00972">
    <property type="entry name" value="USP_1"/>
    <property type="match status" value="1"/>
</dbReference>
<dbReference type="Proteomes" id="UP001146793">
    <property type="component" value="Unassembled WGS sequence"/>
</dbReference>
<dbReference type="PROSITE" id="PS50235">
    <property type="entry name" value="USP_3"/>
    <property type="match status" value="1"/>
</dbReference>
<name>A0AAV7YR29_9EUKA</name>
<feature type="region of interest" description="Disordered" evidence="2">
    <location>
        <begin position="850"/>
        <end position="873"/>
    </location>
</feature>
<keyword evidence="4" id="KW-0378">Hydrolase</keyword>
<feature type="compositionally biased region" description="Basic and acidic residues" evidence="2">
    <location>
        <begin position="2077"/>
        <end position="2099"/>
    </location>
</feature>
<dbReference type="InterPro" id="IPR028889">
    <property type="entry name" value="USP"/>
</dbReference>
<sequence length="3263" mass="388872">MTDNFEKYFYDLLASLKNSENIVPHVQELNGAIDNIINSRISYEQIYFLQTRILLPSAKCLWERDDFSPDQAPHVNRYFQKCLVLSVIKMHEEQDQLLKLFSRIFLMPSKYGFYLSYQPEFEEESLQIEVISDPIVINENENEKENETIERDQNLNENVFKGNETEENEKEKEQEQEEIEKTILSKNLRNYTKSLVKEILEKQLNKFELQIIQTEALDTLGITGPILKNDSNETYYTRNIDFFAKIGGFRKIFRHFLSLNHQINGIATYQLLRPVQRLCCRFNRDFVEQIAPMTEKMFDRLLFMKYDLLKREKQKDIDDLIAIPLTFIRRIGVEDEDVVEEKFRLDLAEKYLYSPNLELRVKAMNYLNHVINKLELLDNRKNQDVELEIELEEEEQKKEKLIPFSYITNEVMINWIENFNIIDYAFGIFMHEQIIKRIIIILKFLVRFNKLSYNQIEKIFDSTKGLHTSYLEMIYEIISSISGIISNKIKKRIFENNIKVIKNWDPTNIKFLEQFTLSTFYNYKEPYNFLLSLIYTQNYTNEIQINLRNSCKNIFSANLIPFNMKQQTLEEFLNTLSDNKNVFFILPLIENLIRSFPEYNKDIITRDTITNKMNKEYKLITLIIEEISNYKTVILKHLGNNDNKEITLQDLNKICLTRKDLFIENYKYFERITVSLNLIKTLTTFSKKVSIEEEQILKIWEIFIENSIIIEEQNFILDWIMTLQTTYSIDTFLFNKIQTLPETKFNLVSFKFFKHFGYYTNELYKYLKGSFENFIVNIHETDKLYGYEKLWNICLNVKDGDVLNEAIKFLLQFQNFNDDIIKKFGSQLRNNFIKKCFSEISKITNNDDETNKNTEINNNTNRNNNINNEDDDEINNNENEIQINKGNELKIIKILNILLQFIQMIEKDYQTEQYKFERHSINTQKMPLIIKCYDYTNTDLISIKNFKIKISSNKKLIDLKLKISKHLNKKLKEFRITTKNDYYLEKKKNEFLNKIDIIEGTKINIFKPKKEFKFSQDKENEQKETKKEEEEEEEGEENIIKILNNLMPSYLLQNYFQHLFKLLEYGSNKINKKVWQFLMMMPSNENNFNKILNIFNHINTNTNTKTNENENQLIKWDEILNSKSLFKLIYNIQLILNFVGKSKKKEADDKLINWVNNFLKYNGLEHLLKITFEISKNNLIKNNKLKIQALSLLLNLIGVISIIEEPTGNDNDNDEKTNVQNNEKKIFDLLNFDIDLTKNNLIKENITYKFNSNIDLTSIINKNPDFIINFFELILNSSFDNDIQNVQQNNTIIKNSMSLIIAYCFNDYQNNLNNGINKIKGYFNLKNWIINILIKSKYSKINQNLIIGLYQLNKLDINNYNNNEKENSIVIYFLKLLLTIFHENLNLISIHKKENENENENISKLRKIPIGNFLNLISLLINLIYKLNLTTLFNFGELFPLIINLIKNRPVLESNKEEYIDKSDETLIGLFHILYSLILNEKEYRDLIKEYDFIEYLFFDCLFQIPMINDYSVNINNLLPKCKTEKSIVNAYQLLVELIANSKENYLILTELIKNFHSGIEPPRKSIKNPMIYGIPVVNNYIGLSNLGATCYLNSFFQQLFNTPKFRKGLLSMEDNIFIEKLKKYEKSNNDENYVNEEENYEKNKKDDNFFFYLQCIFGELWKSDRWGANSKDFCDRFLDWDGNPINPFIQMDVYELLTRLFDKVEDKIKSTKQNNFIEKTFVGKVASQIIGIKDPHFSERLENFYSISLDVIKKKNVYESLDQYIEGDMLTGDNKYFSDKLGKKIDVLKRTCIHTLPENLILHLKRFEFDMNTMQRYKVNDHFEFPMELNMYKFTREGIDQKQMGNTSNEKNNKCYEYDLVGILVHLGSALGGHYYSFIKERETRDNKTFENNEGNWYKFDDSSVTKFSIDDIPEECFGGSSKNRSIENSSTDMNNSKSSYDEKRYSAYMLFYQRKDVLKKQKTIEEKKFIPSITGKKIFEQKLMENLIYVLQKKVFNSNYFDFILNYLKIGEKFLIKNNENIFLQGEELEIEVEVEEEIGNEQKQENEEESNKNLEEEENKEKKSEEEEEEEEEEKGKEKGKGKGKEKEKEMGNEEMKIEKEKKEMNKLINFNINNHFMEIFNQFIFKIFSPSQDINELNKWMDYFESVLKNDNNLIWFISRLLENKYNILFETIFFYTPFNELRTNFLKVFAKASISIINKEINLIKLDMNQIDAILKPGEEYIIHDEGSLEKYEKWFYSNFNTNIIGESTAWHSTIIKLFVKLLSYLPHLLKYWKNNIYLLQFLQEFIFIHPLILKFFIKCHGIIFLIDFNLYDNSPLNYFNKDYKKKKKLNKFLLNEFTLINNIISRILLNIGDDNINNNNKYKYKEYNNIKLHSFEYYMILESQFIQKNLVRDDREKDSKLIIEFLLNNDPTLLNKVVTLLINLVDTAEFWGVSYVISTFNNIFNYLGIQTNEKNHDNIAIKKNNDLIVYVIKNMFKILKKNSKYKKATLYTLNSIEKLLEYNPWISFYILNNNLNWLNKFLFNSQNTDTYKTTKNILMSMITNINNCVVFVKNQKGNNEKVQEEEVGDKNNSQEEVDEDNNQEENEANLNIVEELNYLLNSLFQYLIDFIPSIHSNLYKSLKRKKDLQSDSSEEENKEKKKKRKKALLYPKGFFILRNYFKILTSFFKLKNNDNLVNEFLTIINNEIDDIMKLYKKMVRYQLPNDLNKKQFLIFWSHCFNISNEFVEDFLNDNDYVLIMKNFYVDLKSDSKEIINYNNQILPIYFNVFKTYCKYSMEFKKLLQNSLRINKLLVQILLNSKNYYSLQNDLFSLFNILLTNAGDENGNNNENENEKKNENENSNNEDNLNFQNQFRNYLLIKKYKFFKNYFNINTKNTLILFNQLSKGDTNITHFCQCNGHNLLSWYICSLITQINIKKKNVEILNDFEKDFENLNFALQILKKITRWFNDDDSEKSKYCIKNWNQKFRLCPLLLNLVDIISINEKDQNILNLIVICLDYCVFILTYIPENTNIIFQILSERYNRILNNFKLKTITYYPTYFQLNEHQKFLYKLFRVSLKNTNSLLKIGDLLTCLILIFFSIDIKFSINLFNYLLIICKFNSSSYIDLITLNQNNVEQSPLIQLLSTIVENENIFNDQSIIQFSFQIIHEISLKLKENNRDVFINNLFKNIIQINETKEINEKDLDLALINNELLLIIKITQSNVAWIKNLINTIPNFKLKLNYLSKYSEKSVIDNSNHLLHLLNNFKENDFVEEKEK</sequence>
<dbReference type="SUPFAM" id="SSF54001">
    <property type="entry name" value="Cysteine proteinases"/>
    <property type="match status" value="1"/>
</dbReference>
<evidence type="ECO:0000313" key="5">
    <source>
        <dbReference type="Proteomes" id="UP001146793"/>
    </source>
</evidence>
<dbReference type="InterPro" id="IPR001394">
    <property type="entry name" value="Peptidase_C19_UCH"/>
</dbReference>
<protein>
    <submittedName>
        <fullName evidence="4">Ubiquitin carboxyl-terminal hydrolase faf-x-related</fullName>
    </submittedName>
</protein>
<dbReference type="EMBL" id="JANTQA010000047">
    <property type="protein sequence ID" value="KAJ3431954.1"/>
    <property type="molecule type" value="Genomic_DNA"/>
</dbReference>
<dbReference type="GO" id="GO:0004843">
    <property type="term" value="F:cysteine-type deubiquitinase activity"/>
    <property type="evidence" value="ECO:0007669"/>
    <property type="project" value="InterPro"/>
</dbReference>
<dbReference type="GO" id="GO:0005829">
    <property type="term" value="C:cytosol"/>
    <property type="evidence" value="ECO:0007669"/>
    <property type="project" value="TreeGrafter"/>
</dbReference>
<feature type="region of interest" description="Disordered" evidence="2">
    <location>
        <begin position="2040"/>
        <end position="2099"/>
    </location>
</feature>
<dbReference type="FunFam" id="3.90.70.10:FF:000022">
    <property type="entry name" value="Ubiquitin carboxyl-terminal hydrolase 24"/>
    <property type="match status" value="1"/>
</dbReference>
<organism evidence="4 5">
    <name type="scientific">Anaeramoeba flamelloides</name>
    <dbReference type="NCBI Taxonomy" id="1746091"/>
    <lineage>
        <taxon>Eukaryota</taxon>
        <taxon>Metamonada</taxon>
        <taxon>Anaeramoebidae</taxon>
        <taxon>Anaeramoeba</taxon>
    </lineage>
</organism>
<reference evidence="4" key="1">
    <citation type="submission" date="2022-08" db="EMBL/GenBank/DDBJ databases">
        <title>Novel sulphate-reducing endosymbionts in the free-living metamonad Anaeramoeba.</title>
        <authorList>
            <person name="Jerlstrom-Hultqvist J."/>
            <person name="Cepicka I."/>
            <person name="Gallot-Lavallee L."/>
            <person name="Salas-Leiva D."/>
            <person name="Curtis B.A."/>
            <person name="Zahonova K."/>
            <person name="Pipaliya S."/>
            <person name="Dacks J."/>
            <person name="Roger A.J."/>
        </authorList>
    </citation>
    <scope>NUCLEOTIDE SEQUENCE</scope>
    <source>
        <strain evidence="4">Busselton2</strain>
    </source>
</reference>
<comment type="caution">
    <text evidence="4">The sequence shown here is derived from an EMBL/GenBank/DDBJ whole genome shotgun (WGS) entry which is preliminary data.</text>
</comment>
<feature type="compositionally biased region" description="Low complexity" evidence="2">
    <location>
        <begin position="853"/>
        <end position="867"/>
    </location>
</feature>
<evidence type="ECO:0000259" key="3">
    <source>
        <dbReference type="PROSITE" id="PS50235"/>
    </source>
</evidence>
<dbReference type="PANTHER" id="PTHR24006">
    <property type="entry name" value="UBIQUITIN CARBOXYL-TERMINAL HYDROLASE"/>
    <property type="match status" value="1"/>
</dbReference>
<feature type="compositionally biased region" description="Basic and acidic residues" evidence="2">
    <location>
        <begin position="2566"/>
        <end position="2579"/>
    </location>
</feature>
<evidence type="ECO:0000256" key="1">
    <source>
        <dbReference type="SAM" id="Coils"/>
    </source>
</evidence>
<feature type="region of interest" description="Disordered" evidence="2">
    <location>
        <begin position="157"/>
        <end position="176"/>
    </location>
</feature>
<evidence type="ECO:0000256" key="2">
    <source>
        <dbReference type="SAM" id="MobiDB-lite"/>
    </source>
</evidence>
<feature type="region of interest" description="Disordered" evidence="2">
    <location>
        <begin position="2566"/>
        <end position="2590"/>
    </location>
</feature>
<dbReference type="GO" id="GO:0005634">
    <property type="term" value="C:nucleus"/>
    <property type="evidence" value="ECO:0007669"/>
    <property type="project" value="TreeGrafter"/>
</dbReference>
<dbReference type="Pfam" id="PF00443">
    <property type="entry name" value="UCH"/>
    <property type="match status" value="1"/>
</dbReference>
<feature type="compositionally biased region" description="Acidic residues" evidence="2">
    <location>
        <begin position="2581"/>
        <end position="2590"/>
    </location>
</feature>
<feature type="domain" description="USP" evidence="3">
    <location>
        <begin position="1582"/>
        <end position="1957"/>
    </location>
</feature>
<dbReference type="PROSITE" id="PS00973">
    <property type="entry name" value="USP_2"/>
    <property type="match status" value="1"/>
</dbReference>
<dbReference type="InterPro" id="IPR050164">
    <property type="entry name" value="Peptidase_C19"/>
</dbReference>
<gene>
    <name evidence="4" type="ORF">M0812_20879</name>
</gene>
<dbReference type="InterPro" id="IPR038765">
    <property type="entry name" value="Papain-like_cys_pep_sf"/>
</dbReference>
<feature type="coiled-coil region" evidence="1">
    <location>
        <begin position="1013"/>
        <end position="1046"/>
    </location>
</feature>
<dbReference type="GO" id="GO:0016579">
    <property type="term" value="P:protein deubiquitination"/>
    <property type="evidence" value="ECO:0007669"/>
    <property type="project" value="InterPro"/>
</dbReference>
<feature type="region of interest" description="Disordered" evidence="2">
    <location>
        <begin position="2831"/>
        <end position="2852"/>
    </location>
</feature>
<proteinExistence type="predicted"/>
<dbReference type="PANTHER" id="PTHR24006:SF827">
    <property type="entry name" value="UBIQUITIN CARBOXYL-TERMINAL HYDROLASE 34"/>
    <property type="match status" value="1"/>
</dbReference>
<feature type="compositionally biased region" description="Basic and acidic residues" evidence="2">
    <location>
        <begin position="2043"/>
        <end position="2068"/>
    </location>
</feature>
<accession>A0AAV7YR29</accession>
<evidence type="ECO:0000313" key="4">
    <source>
        <dbReference type="EMBL" id="KAJ3431954.1"/>
    </source>
</evidence>
<keyword evidence="1" id="KW-0175">Coiled coil</keyword>